<evidence type="ECO:0000259" key="1">
    <source>
        <dbReference type="Pfam" id="PF04316"/>
    </source>
</evidence>
<comment type="caution">
    <text evidence="2">The sequence shown here is derived from an EMBL/GenBank/DDBJ whole genome shotgun (WGS) entry which is preliminary data.</text>
</comment>
<name>A0A1V4AVE3_9BACT</name>
<evidence type="ECO:0000313" key="2">
    <source>
        <dbReference type="EMBL" id="OOP57102.1"/>
    </source>
</evidence>
<dbReference type="AlphaFoldDB" id="A0A1V4AVE3"/>
<gene>
    <name evidence="2" type="ORF">AYP45_05265</name>
</gene>
<dbReference type="Pfam" id="PF04316">
    <property type="entry name" value="FlgM"/>
    <property type="match status" value="1"/>
</dbReference>
<organism evidence="2 3">
    <name type="scientific">Candidatus Brocadia carolinensis</name>
    <dbReference type="NCBI Taxonomy" id="1004156"/>
    <lineage>
        <taxon>Bacteria</taxon>
        <taxon>Pseudomonadati</taxon>
        <taxon>Planctomycetota</taxon>
        <taxon>Candidatus Brocadiia</taxon>
        <taxon>Candidatus Brocadiales</taxon>
        <taxon>Candidatus Brocadiaceae</taxon>
        <taxon>Candidatus Brocadia</taxon>
    </lineage>
</organism>
<dbReference type="EMBL" id="AYTS01000044">
    <property type="protein sequence ID" value="OOP57102.1"/>
    <property type="molecule type" value="Genomic_DNA"/>
</dbReference>
<dbReference type="Proteomes" id="UP000189681">
    <property type="component" value="Unassembled WGS sequence"/>
</dbReference>
<accession>A0A1V4AVE3</accession>
<sequence>MMKKNDSVDISKETRILEQTITKLKTLVGEIPDVRSEKMEEIKTKIKDGFYDKPEVVLQVAEKIIDVFGDKK</sequence>
<dbReference type="InterPro" id="IPR031316">
    <property type="entry name" value="FlgM_C"/>
</dbReference>
<protein>
    <recommendedName>
        <fullName evidence="1">Anti-sigma-28 factor FlgM C-terminal domain-containing protein</fullName>
    </recommendedName>
</protein>
<feature type="domain" description="Anti-sigma-28 factor FlgM C-terminal" evidence="1">
    <location>
        <begin position="6"/>
        <end position="66"/>
    </location>
</feature>
<dbReference type="SUPFAM" id="SSF101498">
    <property type="entry name" value="Anti-sigma factor FlgM"/>
    <property type="match status" value="1"/>
</dbReference>
<dbReference type="InterPro" id="IPR035890">
    <property type="entry name" value="Anti-sigma-28_factor_FlgM_sf"/>
</dbReference>
<reference evidence="2 3" key="1">
    <citation type="journal article" date="2017" name="Water Res.">
        <title>Discovery and metagenomic analysis of an anammox bacterial enrichment related to Candidatus "Brocadia caroliniensis" in a full-scale glycerol-fed nitritation-denitritation separate centrate treatment process.</title>
        <authorList>
            <person name="Park H."/>
            <person name="Brotto A.C."/>
            <person name="van Loosdrecht M.C."/>
            <person name="Chandran K."/>
        </authorList>
    </citation>
    <scope>NUCLEOTIDE SEQUENCE [LARGE SCALE GENOMIC DNA]</scope>
    <source>
        <strain evidence="2">26THWARD</strain>
    </source>
</reference>
<proteinExistence type="predicted"/>
<evidence type="ECO:0000313" key="3">
    <source>
        <dbReference type="Proteomes" id="UP000189681"/>
    </source>
</evidence>